<evidence type="ECO:0000313" key="7">
    <source>
        <dbReference type="Proteomes" id="UP000294003"/>
    </source>
</evidence>
<sequence>MRLFSTRIARFSPGRLSTYPGYFTSYPQCARICMQTATPTVPQPDSHVVISGPAQPVDELLEFVDQYDDTSVGEHLDFVHDPYMRRYAQPDGPKLTVSDRREDVMLQPFDSRQRQDPEETKAVEDLRVAVLTKLKRPAQMDSEMVYALYQEIPEPRILHLPASLRHQLLAALGKTERKDSKSMLRYFAVVGDVKNSGFSLTSYEWNTAMSFATRYVGTSTEVETEAALHIWREMEHDAAVRANEVTFNILFDVASKAGNFALAEMVYKEMINRGYTFNRFHHVSLIHFFGLKQNGSGVRAAYRHMVEAGEIIDTITLNCVLSSLLRCGEEESAERVYEKMKNSTEAGRNIPDRNYTMQKSITKVLMMFARVAKAHPDMRASFQHAALLAPDLQTYRILVNWYGIRLGNLPKVAQFLDEMKFFRVPLHGAIFLALFKSFHIHGGAGSDWSAQRLESVWNAFLDALDAKTEGLHITTWMAMAILRAFSRYSDREQMLDIFEALRSRWNLDLGSSQFMLDFLNKLLPKKGSS</sequence>
<evidence type="ECO:0000313" key="6">
    <source>
        <dbReference type="EMBL" id="RYO92792.1"/>
    </source>
</evidence>
<evidence type="ECO:0008006" key="8">
    <source>
        <dbReference type="Google" id="ProtNLM"/>
    </source>
</evidence>
<organism evidence="6 7">
    <name type="scientific">Monosporascus cannonballus</name>
    <dbReference type="NCBI Taxonomy" id="155416"/>
    <lineage>
        <taxon>Eukaryota</taxon>
        <taxon>Fungi</taxon>
        <taxon>Dikarya</taxon>
        <taxon>Ascomycota</taxon>
        <taxon>Pezizomycotina</taxon>
        <taxon>Sordariomycetes</taxon>
        <taxon>Xylariomycetidae</taxon>
        <taxon>Xylariales</taxon>
        <taxon>Xylariales incertae sedis</taxon>
        <taxon>Monosporascus</taxon>
    </lineage>
</organism>
<evidence type="ECO:0000256" key="2">
    <source>
        <dbReference type="ARBA" id="ARBA00022737"/>
    </source>
</evidence>
<accession>A0ABY0HGC1</accession>
<dbReference type="NCBIfam" id="TIGR00756">
    <property type="entry name" value="PPR"/>
    <property type="match status" value="2"/>
</dbReference>
<dbReference type="Pfam" id="PF01535">
    <property type="entry name" value="PPR"/>
    <property type="match status" value="2"/>
</dbReference>
<name>A0ABY0HGC1_9PEZI</name>
<comment type="function">
    <text evidence="3">Regulates mitochondrial small subunit maturation by controlling 15S rRNA 5'-end processing. Localizes to the 5' precursor of the 15S rRNA in a position that is subsequently occupied by mS47 in the mature yeast mtSSU. Uses structure and sequence-specific RNA recognition, binding to a single-stranded region of the precursor and specifically recognizing bases -6 to -1. The exchange of Ccm1 for mS47 is coupled to the irreversible removal of precursor rRNA that is accompanied by conformational changes of the mitoribosomal proteins uS5m and mS26. These conformational changes signal completion of 5'-end rRNA processing through protection of the mature 5'-end of the 15S rRNA and stabilization of mS47. The removal of the 5' precursor together with the dissociation of Ccm1 may be catalyzed by the 5'-3' exoribonuclease Pet127. Involved in the specific removal of group I introns in mitochondrial encoded transcripts.</text>
</comment>
<dbReference type="PANTHER" id="PTHR47447">
    <property type="entry name" value="OS03G0856100 PROTEIN"/>
    <property type="match status" value="1"/>
</dbReference>
<keyword evidence="2" id="KW-0677">Repeat</keyword>
<evidence type="ECO:0000256" key="4">
    <source>
        <dbReference type="ARBA" id="ARBA00044511"/>
    </source>
</evidence>
<gene>
    <name evidence="6" type="ORF">DL762_001498</name>
</gene>
<dbReference type="InterPro" id="IPR011990">
    <property type="entry name" value="TPR-like_helical_dom_sf"/>
</dbReference>
<comment type="caution">
    <text evidence="6">The sequence shown here is derived from an EMBL/GenBank/DDBJ whole genome shotgun (WGS) entry which is preliminary data.</text>
</comment>
<reference evidence="6 7" key="1">
    <citation type="submission" date="2018-06" db="EMBL/GenBank/DDBJ databases">
        <title>Complete Genomes of Monosporascus.</title>
        <authorList>
            <person name="Robinson A.J."/>
            <person name="Natvig D.O."/>
        </authorList>
    </citation>
    <scope>NUCLEOTIDE SEQUENCE [LARGE SCALE GENOMIC DNA]</scope>
    <source>
        <strain evidence="6 7">CBS 609.92</strain>
    </source>
</reference>
<evidence type="ECO:0000256" key="3">
    <source>
        <dbReference type="ARBA" id="ARBA00044493"/>
    </source>
</evidence>
<keyword evidence="7" id="KW-1185">Reference proteome</keyword>
<comment type="similarity">
    <text evidence="1">Belongs to the CCM1 family.</text>
</comment>
<protein>
    <recommendedName>
        <fullName evidence="8">Pentacotripeptide-repeat region of PRORP domain-containing protein</fullName>
    </recommendedName>
</protein>
<dbReference type="PROSITE" id="PS51375">
    <property type="entry name" value="PPR"/>
    <property type="match status" value="2"/>
</dbReference>
<proteinExistence type="inferred from homology"/>
<comment type="subunit">
    <text evidence="4">Binds to mitochondrial small subunit 15S rRNA.</text>
</comment>
<dbReference type="Proteomes" id="UP000294003">
    <property type="component" value="Unassembled WGS sequence"/>
</dbReference>
<dbReference type="InterPro" id="IPR002885">
    <property type="entry name" value="PPR_rpt"/>
</dbReference>
<feature type="repeat" description="PPR" evidence="5">
    <location>
        <begin position="313"/>
        <end position="343"/>
    </location>
</feature>
<dbReference type="Gene3D" id="1.25.40.10">
    <property type="entry name" value="Tetratricopeptide repeat domain"/>
    <property type="match status" value="1"/>
</dbReference>
<dbReference type="EMBL" id="QJNS01000024">
    <property type="protein sequence ID" value="RYO92792.1"/>
    <property type="molecule type" value="Genomic_DNA"/>
</dbReference>
<evidence type="ECO:0000256" key="5">
    <source>
        <dbReference type="PROSITE-ProRule" id="PRU00708"/>
    </source>
</evidence>
<dbReference type="PANTHER" id="PTHR47447:SF17">
    <property type="entry name" value="OS12G0638900 PROTEIN"/>
    <property type="match status" value="1"/>
</dbReference>
<evidence type="ECO:0000256" key="1">
    <source>
        <dbReference type="ARBA" id="ARBA00006192"/>
    </source>
</evidence>
<feature type="repeat" description="PPR" evidence="5">
    <location>
        <begin position="243"/>
        <end position="277"/>
    </location>
</feature>